<dbReference type="PANTHER" id="PTHR11051:SF8">
    <property type="entry name" value="PROTEIN-GLUCOSYLGALACTOSYLHYDROXYLYSINE GLUCOSIDASE"/>
    <property type="match status" value="1"/>
</dbReference>
<dbReference type="Gene3D" id="1.50.10.10">
    <property type="match status" value="1"/>
</dbReference>
<dbReference type="Proteomes" id="UP001642464">
    <property type="component" value="Unassembled WGS sequence"/>
</dbReference>
<evidence type="ECO:0000313" key="2">
    <source>
        <dbReference type="EMBL" id="CAK9037465.1"/>
    </source>
</evidence>
<comment type="caution">
    <text evidence="2">The sequence shown here is derived from an EMBL/GenBank/DDBJ whole genome shotgun (WGS) entry which is preliminary data.</text>
</comment>
<dbReference type="SUPFAM" id="SSF48208">
    <property type="entry name" value="Six-hairpin glycosidases"/>
    <property type="match status" value="1"/>
</dbReference>
<name>A0ABP0LE76_9DINO</name>
<organism evidence="2 3">
    <name type="scientific">Durusdinium trenchii</name>
    <dbReference type="NCBI Taxonomy" id="1381693"/>
    <lineage>
        <taxon>Eukaryota</taxon>
        <taxon>Sar</taxon>
        <taxon>Alveolata</taxon>
        <taxon>Dinophyceae</taxon>
        <taxon>Suessiales</taxon>
        <taxon>Symbiodiniaceae</taxon>
        <taxon>Durusdinium</taxon>
    </lineage>
</organism>
<keyword evidence="3" id="KW-1185">Reference proteome</keyword>
<protein>
    <recommendedName>
        <fullName evidence="4">Glycoside hydrolase family 65</fullName>
    </recommendedName>
</protein>
<dbReference type="InterPro" id="IPR012341">
    <property type="entry name" value="6hp_glycosidase-like_sf"/>
</dbReference>
<accession>A0ABP0LE76</accession>
<dbReference type="PANTHER" id="PTHR11051">
    <property type="entry name" value="GLYCOSYL HYDROLASE-RELATED"/>
    <property type="match status" value="1"/>
</dbReference>
<sequence>MTNALARDADGAADCRAGASRCRFSVSVCVLVVFLCASDIVLAQRIDRRALVERHSVHYGEYTPEAPAQVGNGEFAFAFDITGLQTFPSQADGHVPLGTMAQWSWHAFPEGDEYVYRQTLREYDVHGRKVSYATDMRSEAAVALRSNPHRFNLARIALKLIDSQGSRAEVVDLESTSQTLSLLTGEANSRFEFEGHPVRVSTVAHPTLDAIAIEVKSPLVASGKVAIEISFAYPMGVWGPKVDNWEKPQVHDTDLKQLANGTRLVRTLDAMQYAADISTNGVLSATKVSHQFVVQQSTDQNLGLVVHFHRELDGVAEDLTVARVRNTAAEHWKKFWNQAGVIDLSESKDPRWRELERRIVLSQYLTAIQCAGSLPPQETGLLCNSWYGKSHLEMHWWHAAHFAFWGRFEHLERSLGWYEEIMPAARSIAERQGYRGVRWPKMTGPAGVSSPSEVGELLVWQQPHPIYFAELAYRNKPDAETLERYQALVEQTADFMADYAHFEASQDRYVLGPVLIPAQECYEGRSAAGVYNPTFELIYWRWALQTANLWRQRLDLPPNDHWKQVAEKIARPTVRNGVYTAIENAPYTRRRDHPSMLAALGVMPDVGLIDSGTMSRTMLDVEREWDWAETWGWDYPMMAMTAARLGNRSKAVDYLLLDTPKNRYLVNGHCYQEDRLPVYLPANGGLLAAVAMMSAGWDGSEPLGDAPGFPNDGSWTVRHEELRRMP</sequence>
<proteinExistence type="inferred from homology"/>
<comment type="similarity">
    <text evidence="1">Belongs to the glycosyl hydrolase 65 family.</text>
</comment>
<evidence type="ECO:0000313" key="3">
    <source>
        <dbReference type="Proteomes" id="UP001642464"/>
    </source>
</evidence>
<evidence type="ECO:0000256" key="1">
    <source>
        <dbReference type="ARBA" id="ARBA00006768"/>
    </source>
</evidence>
<dbReference type="InterPro" id="IPR008928">
    <property type="entry name" value="6-hairpin_glycosidase_sf"/>
</dbReference>
<reference evidence="2 3" key="1">
    <citation type="submission" date="2024-02" db="EMBL/GenBank/DDBJ databases">
        <authorList>
            <person name="Chen Y."/>
            <person name="Shah S."/>
            <person name="Dougan E. K."/>
            <person name="Thang M."/>
            <person name="Chan C."/>
        </authorList>
    </citation>
    <scope>NUCLEOTIDE SEQUENCE [LARGE SCALE GENOMIC DNA]</scope>
</reference>
<gene>
    <name evidence="2" type="ORF">SCF082_LOCUS22168</name>
</gene>
<dbReference type="EMBL" id="CAXAMM010015891">
    <property type="protein sequence ID" value="CAK9037465.1"/>
    <property type="molecule type" value="Genomic_DNA"/>
</dbReference>
<evidence type="ECO:0008006" key="4">
    <source>
        <dbReference type="Google" id="ProtNLM"/>
    </source>
</evidence>